<sequence length="248" mass="26277">MLQIAAKLPPGALIGGDAERLAEAVLRSGGARFIARAVDLVQDGPAITGWREEQGATVALPAGPNTGNSRFDPGPPGAMLCREGENCGFTLPGFAAEVEAFTVAVVYRSQGEARTLASVFTGQTRNMIFLSERDGMVQVADRQATVGISLPLRPVPGARLAVMGYDGRRLHLGLDGQWAEAAAAIPGLAHPADFFIGCRSNRAGLAKTLGESRLHEVLFWPDRCLPGSEDPEDRAALAALHAHVRWSF</sequence>
<gene>
    <name evidence="1" type="ORF">G8O29_07405</name>
</gene>
<evidence type="ECO:0008006" key="3">
    <source>
        <dbReference type="Google" id="ProtNLM"/>
    </source>
</evidence>
<name>A0ABX0G5N9_9RHOB</name>
<evidence type="ECO:0000313" key="1">
    <source>
        <dbReference type="EMBL" id="NHB76568.1"/>
    </source>
</evidence>
<keyword evidence="2" id="KW-1185">Reference proteome</keyword>
<accession>A0ABX0G5N9</accession>
<dbReference type="Proteomes" id="UP001515660">
    <property type="component" value="Unassembled WGS sequence"/>
</dbReference>
<evidence type="ECO:0000313" key="2">
    <source>
        <dbReference type="Proteomes" id="UP001515660"/>
    </source>
</evidence>
<proteinExistence type="predicted"/>
<comment type="caution">
    <text evidence="1">The sequence shown here is derived from an EMBL/GenBank/DDBJ whole genome shotgun (WGS) entry which is preliminary data.</text>
</comment>
<reference evidence="1 2" key="1">
    <citation type="journal article" date="2022" name="Microorganisms">
        <title>Genome Sequence and Characterization of a Xanthorhodopsin-Containing, Aerobic Anoxygenic Phototrophic Rhodobacter Species, Isolated from Mesophilic Conditions at Yellowstone National Park.</title>
        <authorList>
            <person name="Kyndt J.A."/>
            <person name="Robertson S."/>
            <person name="Shoffstall I.B."/>
            <person name="Ramaley R.F."/>
            <person name="Meyer T.E."/>
        </authorList>
    </citation>
    <scope>NUCLEOTIDE SEQUENCE [LARGE SCALE GENOMIC DNA]</scope>
    <source>
        <strain evidence="1 2">M37P</strain>
    </source>
</reference>
<dbReference type="RefSeq" id="WP_166402605.1">
    <property type="nucleotide sequence ID" value="NZ_JAANHS010000004.1"/>
</dbReference>
<dbReference type="EMBL" id="JAANHS010000004">
    <property type="protein sequence ID" value="NHB76568.1"/>
    <property type="molecule type" value="Genomic_DNA"/>
</dbReference>
<protein>
    <recommendedName>
        <fullName evidence="3">Concanavalin A-like lectin/glucanase superfamily protein</fullName>
    </recommendedName>
</protein>
<organism evidence="1 2">
    <name type="scientific">Rhodobacter calidifons</name>
    <dbReference type="NCBI Taxonomy" id="2715277"/>
    <lineage>
        <taxon>Bacteria</taxon>
        <taxon>Pseudomonadati</taxon>
        <taxon>Pseudomonadota</taxon>
        <taxon>Alphaproteobacteria</taxon>
        <taxon>Rhodobacterales</taxon>
        <taxon>Rhodobacter group</taxon>
        <taxon>Rhodobacter</taxon>
    </lineage>
</organism>